<accession>A0A931H155</accession>
<dbReference type="InterPro" id="IPR007822">
    <property type="entry name" value="LANC-like"/>
</dbReference>
<dbReference type="InterPro" id="IPR012341">
    <property type="entry name" value="6hp_glycosidase-like_sf"/>
</dbReference>
<comment type="caution">
    <text evidence="2">The sequence shown here is derived from an EMBL/GenBank/DDBJ whole genome shotgun (WGS) entry which is preliminary data.</text>
</comment>
<dbReference type="RefSeq" id="WP_196984619.1">
    <property type="nucleotide sequence ID" value="NZ_JADWYS010000001.1"/>
</dbReference>
<keyword evidence="1" id="KW-0862">Zinc</keyword>
<dbReference type="GO" id="GO:0031179">
    <property type="term" value="P:peptide modification"/>
    <property type="evidence" value="ECO:0007669"/>
    <property type="project" value="InterPro"/>
</dbReference>
<name>A0A931H155_9BURK</name>
<evidence type="ECO:0000256" key="1">
    <source>
        <dbReference type="PIRSR" id="PIRSR607822-1"/>
    </source>
</evidence>
<keyword evidence="1" id="KW-0479">Metal-binding</keyword>
<keyword evidence="3" id="KW-1185">Reference proteome</keyword>
<proteinExistence type="predicted"/>
<dbReference type="AlphaFoldDB" id="A0A931H155"/>
<evidence type="ECO:0000313" key="2">
    <source>
        <dbReference type="EMBL" id="MBG9386646.1"/>
    </source>
</evidence>
<dbReference type="EMBL" id="JADWYS010000001">
    <property type="protein sequence ID" value="MBG9386646.1"/>
    <property type="molecule type" value="Genomic_DNA"/>
</dbReference>
<dbReference type="CDD" id="cd04794">
    <property type="entry name" value="euk_LANCL"/>
    <property type="match status" value="1"/>
</dbReference>
<protein>
    <submittedName>
        <fullName evidence="2">LanC-like protein</fullName>
    </submittedName>
</protein>
<dbReference type="PANTHER" id="PTHR12736:SF7">
    <property type="entry name" value="LANC-LIKE PROTEIN 3"/>
    <property type="match status" value="1"/>
</dbReference>
<feature type="binding site" evidence="1">
    <location>
        <position position="320"/>
    </location>
    <ligand>
        <name>Zn(2+)</name>
        <dbReference type="ChEBI" id="CHEBI:29105"/>
    </ligand>
</feature>
<dbReference type="GO" id="GO:0046872">
    <property type="term" value="F:metal ion binding"/>
    <property type="evidence" value="ECO:0007669"/>
    <property type="project" value="UniProtKB-KW"/>
</dbReference>
<dbReference type="SUPFAM" id="SSF158745">
    <property type="entry name" value="LanC-like"/>
    <property type="match status" value="1"/>
</dbReference>
<dbReference type="GO" id="GO:0005975">
    <property type="term" value="P:carbohydrate metabolic process"/>
    <property type="evidence" value="ECO:0007669"/>
    <property type="project" value="InterPro"/>
</dbReference>
<reference evidence="2" key="1">
    <citation type="submission" date="2020-11" db="EMBL/GenBank/DDBJ databases">
        <title>Bacterial whole genome sequence for Caenimonas sp. DR4.4.</title>
        <authorList>
            <person name="Le V."/>
            <person name="Ko S.-R."/>
            <person name="Ahn C.-Y."/>
            <person name="Oh H.-M."/>
        </authorList>
    </citation>
    <scope>NUCLEOTIDE SEQUENCE</scope>
    <source>
        <strain evidence="2">DR4.4</strain>
    </source>
</reference>
<dbReference type="GO" id="GO:0005886">
    <property type="term" value="C:plasma membrane"/>
    <property type="evidence" value="ECO:0007669"/>
    <property type="project" value="TreeGrafter"/>
</dbReference>
<evidence type="ECO:0000313" key="3">
    <source>
        <dbReference type="Proteomes" id="UP000651050"/>
    </source>
</evidence>
<dbReference type="SMART" id="SM01260">
    <property type="entry name" value="LANC_like"/>
    <property type="match status" value="1"/>
</dbReference>
<feature type="binding site" evidence="1">
    <location>
        <position position="277"/>
    </location>
    <ligand>
        <name>Zn(2+)</name>
        <dbReference type="ChEBI" id="CHEBI:29105"/>
    </ligand>
</feature>
<organism evidence="2 3">
    <name type="scientific">Caenimonas aquaedulcis</name>
    <dbReference type="NCBI Taxonomy" id="2793270"/>
    <lineage>
        <taxon>Bacteria</taxon>
        <taxon>Pseudomonadati</taxon>
        <taxon>Pseudomonadota</taxon>
        <taxon>Betaproteobacteria</taxon>
        <taxon>Burkholderiales</taxon>
        <taxon>Comamonadaceae</taxon>
        <taxon>Caenimonas</taxon>
    </lineage>
</organism>
<gene>
    <name evidence="2" type="ORF">I5803_01295</name>
</gene>
<sequence>MNLWAADRHEPLLPAAWDEARARECIAQIVRDAESAFSPARLWPTHPMDVKDPAPQHCLYFGATGVIWALRYLASQGAAQLANDYTEILPALVAPNRAQMEADPAQPFGAYLMGDTPIRLMEFEAAPSATTAAELARLIEGTQHHPSREMMWGSPGTLMAALFLYRRTGDDTWARLFRETAAILWSELEPSPDGTCRLWSQDLYGSHTFYIDAVHGFVGTAPPLIQGRDLLGAGEWEGWREVIANTVRRSARWEGPLASWHAFADAPPGDLKLMQYCHGAPGFVICLGDFPGSELDDVLAAGAEATWAAGPLRKGPNLCHGTGGNGYAFLKMFRRTGDALWLERARAFAMHGIAQVDAARTEYGQGRYSLWTGDVGFAIYLWDCIRAQDRFPTVDVFFG</sequence>
<dbReference type="Pfam" id="PF05147">
    <property type="entry name" value="LANC_like"/>
    <property type="match status" value="1"/>
</dbReference>
<feature type="binding site" evidence="1">
    <location>
        <position position="319"/>
    </location>
    <ligand>
        <name>Zn(2+)</name>
        <dbReference type="ChEBI" id="CHEBI:29105"/>
    </ligand>
</feature>
<dbReference type="PANTHER" id="PTHR12736">
    <property type="entry name" value="LANC-LIKE PROTEIN"/>
    <property type="match status" value="1"/>
</dbReference>
<dbReference type="Proteomes" id="UP000651050">
    <property type="component" value="Unassembled WGS sequence"/>
</dbReference>
<dbReference type="PRINTS" id="PR01950">
    <property type="entry name" value="LANCSUPER"/>
</dbReference>
<dbReference type="Gene3D" id="1.50.10.10">
    <property type="match status" value="1"/>
</dbReference>